<gene>
    <name evidence="1" type="ORF">EJB05_32983</name>
</gene>
<evidence type="ECO:0000313" key="2">
    <source>
        <dbReference type="Proteomes" id="UP000324897"/>
    </source>
</evidence>
<evidence type="ECO:0000313" key="1">
    <source>
        <dbReference type="EMBL" id="TVU16978.1"/>
    </source>
</evidence>
<dbReference type="Gramene" id="TVU16978">
    <property type="protein sequence ID" value="TVU16978"/>
    <property type="gene ID" value="EJB05_32983"/>
</dbReference>
<comment type="caution">
    <text evidence="1">The sequence shown here is derived from an EMBL/GenBank/DDBJ whole genome shotgun (WGS) entry which is preliminary data.</text>
</comment>
<proteinExistence type="predicted"/>
<dbReference type="Proteomes" id="UP000324897">
    <property type="component" value="Chromosome 7"/>
</dbReference>
<name>A0A5J9U1D9_9POAL</name>
<feature type="non-terminal residue" evidence="1">
    <location>
        <position position="1"/>
    </location>
</feature>
<dbReference type="EMBL" id="RWGY01000029">
    <property type="protein sequence ID" value="TVU16978.1"/>
    <property type="molecule type" value="Genomic_DNA"/>
</dbReference>
<organism evidence="1 2">
    <name type="scientific">Eragrostis curvula</name>
    <name type="common">weeping love grass</name>
    <dbReference type="NCBI Taxonomy" id="38414"/>
    <lineage>
        <taxon>Eukaryota</taxon>
        <taxon>Viridiplantae</taxon>
        <taxon>Streptophyta</taxon>
        <taxon>Embryophyta</taxon>
        <taxon>Tracheophyta</taxon>
        <taxon>Spermatophyta</taxon>
        <taxon>Magnoliopsida</taxon>
        <taxon>Liliopsida</taxon>
        <taxon>Poales</taxon>
        <taxon>Poaceae</taxon>
        <taxon>PACMAD clade</taxon>
        <taxon>Chloridoideae</taxon>
        <taxon>Eragrostideae</taxon>
        <taxon>Eragrostidinae</taxon>
        <taxon>Eragrostis</taxon>
    </lineage>
</organism>
<protein>
    <submittedName>
        <fullName evidence="1">Uncharacterized protein</fullName>
    </submittedName>
</protein>
<accession>A0A5J9U1D9</accession>
<reference evidence="1 2" key="1">
    <citation type="journal article" date="2019" name="Sci. Rep.">
        <title>A high-quality genome of Eragrostis curvula grass provides insights into Poaceae evolution and supports new strategies to enhance forage quality.</title>
        <authorList>
            <person name="Carballo J."/>
            <person name="Santos B.A.C.M."/>
            <person name="Zappacosta D."/>
            <person name="Garbus I."/>
            <person name="Selva J.P."/>
            <person name="Gallo C.A."/>
            <person name="Diaz A."/>
            <person name="Albertini E."/>
            <person name="Caccamo M."/>
            <person name="Echenique V."/>
        </authorList>
    </citation>
    <scope>NUCLEOTIDE SEQUENCE [LARGE SCALE GENOMIC DNA]</scope>
    <source>
        <strain evidence="2">cv. Victoria</strain>
        <tissue evidence="1">Leaf</tissue>
    </source>
</reference>
<sequence>VEALICTKDWVAAARRDRRSISSIVCDLEVLEAMASNLIEEEEEMPGDPDVMSEEDVL</sequence>
<keyword evidence="2" id="KW-1185">Reference proteome</keyword>
<dbReference type="AlphaFoldDB" id="A0A5J9U1D9"/>